<proteinExistence type="predicted"/>
<dbReference type="InterPro" id="IPR047783">
    <property type="entry name" value="ORF2/OrfX-like"/>
</dbReference>
<evidence type="ECO:0000313" key="2">
    <source>
        <dbReference type="EMBL" id="XBU17304.1"/>
    </source>
</evidence>
<accession>A0AAU7T277</accession>
<dbReference type="EMBL" id="CP157983">
    <property type="protein sequence ID" value="XBU17304.1"/>
    <property type="molecule type" value="Genomic_DNA"/>
</dbReference>
<feature type="compositionally biased region" description="Basic and acidic residues" evidence="1">
    <location>
        <begin position="141"/>
        <end position="175"/>
    </location>
</feature>
<geneLocation type="plasmid" evidence="2">
    <name>unnamed2</name>
</geneLocation>
<organism evidence="2">
    <name type="scientific">Acinetobacter sp. A1-4-2</name>
    <dbReference type="NCBI Taxonomy" id="3156489"/>
    <lineage>
        <taxon>Bacteria</taxon>
        <taxon>Pseudomonadati</taxon>
        <taxon>Pseudomonadota</taxon>
        <taxon>Gammaproteobacteria</taxon>
        <taxon>Moraxellales</taxon>
        <taxon>Moraxellaceae</taxon>
        <taxon>Acinetobacter</taxon>
    </lineage>
</organism>
<protein>
    <submittedName>
        <fullName evidence="2">Plasmid replication DNA-binding protein</fullName>
    </submittedName>
</protein>
<evidence type="ECO:0000256" key="1">
    <source>
        <dbReference type="SAM" id="MobiDB-lite"/>
    </source>
</evidence>
<dbReference type="NCBIfam" id="NF038291">
    <property type="entry name" value="rep_pAB02_ORF2"/>
    <property type="match status" value="1"/>
</dbReference>
<dbReference type="RefSeq" id="WP_349929912.1">
    <property type="nucleotide sequence ID" value="NZ_CP157983.1"/>
</dbReference>
<reference evidence="2" key="1">
    <citation type="submission" date="2024-06" db="EMBL/GenBank/DDBJ databases">
        <authorList>
            <person name="Song Z."/>
        </authorList>
    </citation>
    <scope>NUCLEOTIDE SEQUENCE</scope>
    <source>
        <strain evidence="2">A1-4-2</strain>
        <plasmid evidence="2">unnamed2</plasmid>
    </source>
</reference>
<dbReference type="GO" id="GO:0003677">
    <property type="term" value="F:DNA binding"/>
    <property type="evidence" value="ECO:0007669"/>
    <property type="project" value="UniProtKB-KW"/>
</dbReference>
<gene>
    <name evidence="2" type="ORF">ABJ384_15675</name>
</gene>
<name>A0AAU7T277_9GAMM</name>
<sequence length="187" mass="21389">MNTTKFSVMDASKAFKKSRTTIYEALKNGELSRDHDGLIDLSELIRVYGNPIGVQSSTRTEHAQKNVQVHVQSEVENVLKDQISLLKNQLDLANQREKALMQHIEDLTHRIEFKGQLEQSTIENEEHKVPTPNNSTMTTDPRPEPDPKDDGLTTPVEKENKRIPVPEHVEQEQPKRGWLSRFFLPNG</sequence>
<feature type="region of interest" description="Disordered" evidence="1">
    <location>
        <begin position="119"/>
        <end position="187"/>
    </location>
</feature>
<dbReference type="AlphaFoldDB" id="A0AAU7T277"/>
<keyword evidence="2" id="KW-0238">DNA-binding</keyword>
<keyword evidence="2" id="KW-0614">Plasmid</keyword>